<gene>
    <name evidence="4" type="ORF">BDY17DRAFT_245502</name>
</gene>
<feature type="compositionally biased region" description="Polar residues" evidence="2">
    <location>
        <begin position="1"/>
        <end position="10"/>
    </location>
</feature>
<feature type="domain" description="Septin-type G" evidence="3">
    <location>
        <begin position="267"/>
        <end position="558"/>
    </location>
</feature>
<feature type="compositionally biased region" description="Low complexity" evidence="2">
    <location>
        <begin position="162"/>
        <end position="174"/>
    </location>
</feature>
<feature type="region of interest" description="Disordered" evidence="2">
    <location>
        <begin position="1"/>
        <end position="67"/>
    </location>
</feature>
<comment type="similarity">
    <text evidence="1">Belongs to the TRAFAC class TrmE-Era-EngA-EngB-Septin-like GTPase superfamily. Septin GTPase family.</text>
</comment>
<dbReference type="RefSeq" id="XP_033593244.1">
    <property type="nucleotide sequence ID" value="XM_033730635.1"/>
</dbReference>
<evidence type="ECO:0000313" key="5">
    <source>
        <dbReference type="Proteomes" id="UP000799767"/>
    </source>
</evidence>
<dbReference type="PROSITE" id="PS51719">
    <property type="entry name" value="G_SEPTIN"/>
    <property type="match status" value="1"/>
</dbReference>
<evidence type="ECO:0000256" key="2">
    <source>
        <dbReference type="SAM" id="MobiDB-lite"/>
    </source>
</evidence>
<reference evidence="4" key="1">
    <citation type="journal article" date="2020" name="Stud. Mycol.">
        <title>101 Dothideomycetes genomes: a test case for predicting lifestyles and emergence of pathogens.</title>
        <authorList>
            <person name="Haridas S."/>
            <person name="Albert R."/>
            <person name="Binder M."/>
            <person name="Bloem J."/>
            <person name="Labutti K."/>
            <person name="Salamov A."/>
            <person name="Andreopoulos B."/>
            <person name="Baker S."/>
            <person name="Barry K."/>
            <person name="Bills G."/>
            <person name="Bluhm B."/>
            <person name="Cannon C."/>
            <person name="Castanera R."/>
            <person name="Culley D."/>
            <person name="Daum C."/>
            <person name="Ezra D."/>
            <person name="Gonzalez J."/>
            <person name="Henrissat B."/>
            <person name="Kuo A."/>
            <person name="Liang C."/>
            <person name="Lipzen A."/>
            <person name="Lutzoni F."/>
            <person name="Magnuson J."/>
            <person name="Mondo S."/>
            <person name="Nolan M."/>
            <person name="Ohm R."/>
            <person name="Pangilinan J."/>
            <person name="Park H.-J."/>
            <person name="Ramirez L."/>
            <person name="Alfaro M."/>
            <person name="Sun H."/>
            <person name="Tritt A."/>
            <person name="Yoshinaga Y."/>
            <person name="Zwiers L.-H."/>
            <person name="Turgeon B."/>
            <person name="Goodwin S."/>
            <person name="Spatafora J."/>
            <person name="Crous P."/>
            <person name="Grigoriev I."/>
        </authorList>
    </citation>
    <scope>NUCLEOTIDE SEQUENCE</scope>
    <source>
        <strain evidence="4">CBS 113389</strain>
    </source>
</reference>
<protein>
    <recommendedName>
        <fullName evidence="3">Septin-type G domain-containing protein</fullName>
    </recommendedName>
</protein>
<dbReference type="AlphaFoldDB" id="A0A6A6Q302"/>
<sequence>MTSHSHSPSRTLRGKKTAANPPSLASPAAHSSPTTFFLRSEKEMEKTIQRGRAPSRDTDDGMQKTPVGSLLADSSFGVQSLEDTIGSTSATRSDNILSRTSSNVSDLSADAGADVNMLASRKRKAGNPVHPKIMATGQRIISSEHYHHHAPSVSPMSHRSAESPFARRASPSSSVNLSQPLTPLRMSPRPESAMPSTPRTGSPKSLRLSDEEQSIASETGSQAIQSSCGGEELDDAEHVGKEDAMPQLVMPSISMPMRRPFTERGRQMGRLKIMVVGPQGVGKTSLIRSICRLSEDVAHLDSMSGSGSSLDVSDGQTQPTEQIVAIGASTRPYPAWWTDFESRRMPPRRKSMGDGVLERNLTFIDTPGFDGDRNVQEVRHYFADALARMGHMERLHDTELVGMLSGEGGLQVDVVLFLFDPSPAETLDTAQVELLKHLCKWTNVIPLIGHADTVETDDLGARKEQLSSDAKRSHIHPTDESAAASDVPLEPYAISSALGDDPETIDASILMSSGYLQPFLPSELSVLVSKLLEPDNMARWRHLSATKFLLWRQEHLASPLDLHKQTLLQSSHFEPGSPAITSTGSIVDEPSKVLVPYGSSSYFRSASPSASEGSAPFPTSNDNITATSAQALARYNDQTNKPSEPPFRQVRLAKWAQDLQRSLENERKRYAQIFSSSISPALTGHHSSTTAYSSDSEKAIISSSGNGNTSLTSRPPKGRLGGDLGIIDPSDPLGVLAFAQAFKRRGWFALQIAGTCGALGAAMWWMARNWAELQEWLGLSGWQGVGINGQPPAAGITMFAVPPPAASTLTSAGSGTVGRSWLDAGDWRNMLGMAR</sequence>
<dbReference type="Pfam" id="PF00735">
    <property type="entry name" value="Septin"/>
    <property type="match status" value="1"/>
</dbReference>
<organism evidence="4 5">
    <name type="scientific">Neohortaea acidophila</name>
    <dbReference type="NCBI Taxonomy" id="245834"/>
    <lineage>
        <taxon>Eukaryota</taxon>
        <taxon>Fungi</taxon>
        <taxon>Dikarya</taxon>
        <taxon>Ascomycota</taxon>
        <taxon>Pezizomycotina</taxon>
        <taxon>Dothideomycetes</taxon>
        <taxon>Dothideomycetidae</taxon>
        <taxon>Mycosphaerellales</taxon>
        <taxon>Teratosphaeriaceae</taxon>
        <taxon>Neohortaea</taxon>
    </lineage>
</organism>
<proteinExistence type="inferred from homology"/>
<dbReference type="EMBL" id="MU001632">
    <property type="protein sequence ID" value="KAF2486675.1"/>
    <property type="molecule type" value="Genomic_DNA"/>
</dbReference>
<dbReference type="InterPro" id="IPR030379">
    <property type="entry name" value="G_SEPTIN_dom"/>
</dbReference>
<evidence type="ECO:0000259" key="3">
    <source>
        <dbReference type="PROSITE" id="PS51719"/>
    </source>
</evidence>
<feature type="region of interest" description="Disordered" evidence="2">
    <location>
        <begin position="464"/>
        <end position="483"/>
    </location>
</feature>
<feature type="compositionally biased region" description="Basic and acidic residues" evidence="2">
    <location>
        <begin position="464"/>
        <end position="479"/>
    </location>
</feature>
<evidence type="ECO:0000256" key="1">
    <source>
        <dbReference type="RuleBase" id="RU004560"/>
    </source>
</evidence>
<dbReference type="GeneID" id="54471637"/>
<feature type="compositionally biased region" description="Basic and acidic residues" evidence="2">
    <location>
        <begin position="39"/>
        <end position="62"/>
    </location>
</feature>
<dbReference type="SUPFAM" id="SSF52540">
    <property type="entry name" value="P-loop containing nucleoside triphosphate hydrolases"/>
    <property type="match status" value="1"/>
</dbReference>
<name>A0A6A6Q302_9PEZI</name>
<accession>A0A6A6Q302</accession>
<dbReference type="Proteomes" id="UP000799767">
    <property type="component" value="Unassembled WGS sequence"/>
</dbReference>
<feature type="compositionally biased region" description="Low complexity" evidence="2">
    <location>
        <begin position="18"/>
        <end position="33"/>
    </location>
</feature>
<keyword evidence="1" id="KW-0342">GTP-binding</keyword>
<evidence type="ECO:0000313" key="4">
    <source>
        <dbReference type="EMBL" id="KAF2486675.1"/>
    </source>
</evidence>
<dbReference type="InterPro" id="IPR027417">
    <property type="entry name" value="P-loop_NTPase"/>
</dbReference>
<feature type="compositionally biased region" description="Polar residues" evidence="2">
    <location>
        <begin position="194"/>
        <end position="203"/>
    </location>
</feature>
<feature type="compositionally biased region" description="Polar residues" evidence="2">
    <location>
        <begin position="214"/>
        <end position="228"/>
    </location>
</feature>
<keyword evidence="1" id="KW-0547">Nucleotide-binding</keyword>
<feature type="compositionally biased region" description="Low complexity" evidence="2">
    <location>
        <begin position="699"/>
        <end position="713"/>
    </location>
</feature>
<feature type="region of interest" description="Disordered" evidence="2">
    <location>
        <begin position="684"/>
        <end position="721"/>
    </location>
</feature>
<dbReference type="Gene3D" id="3.40.50.300">
    <property type="entry name" value="P-loop containing nucleotide triphosphate hydrolases"/>
    <property type="match status" value="1"/>
</dbReference>
<keyword evidence="5" id="KW-1185">Reference proteome</keyword>
<dbReference type="GO" id="GO:0005525">
    <property type="term" value="F:GTP binding"/>
    <property type="evidence" value="ECO:0007669"/>
    <property type="project" value="UniProtKB-KW"/>
</dbReference>
<dbReference type="OrthoDB" id="4150765at2759"/>
<dbReference type="PANTHER" id="PTHR18884">
    <property type="entry name" value="SEPTIN"/>
    <property type="match status" value="1"/>
</dbReference>
<feature type="region of interest" description="Disordered" evidence="2">
    <location>
        <begin position="147"/>
        <end position="234"/>
    </location>
</feature>